<evidence type="ECO:0000256" key="1">
    <source>
        <dbReference type="ARBA" id="ARBA00001946"/>
    </source>
</evidence>
<evidence type="ECO:0000256" key="4">
    <source>
        <dbReference type="ARBA" id="ARBA00011747"/>
    </source>
</evidence>
<dbReference type="Proteomes" id="UP000838412">
    <property type="component" value="Chromosome 18"/>
</dbReference>
<name>A0A8K0EH58_BRALA</name>
<evidence type="ECO:0000256" key="2">
    <source>
        <dbReference type="ARBA" id="ARBA00004245"/>
    </source>
</evidence>
<evidence type="ECO:0000259" key="16">
    <source>
        <dbReference type="SMART" id="SM00865"/>
    </source>
</evidence>
<dbReference type="GO" id="GO:0005525">
    <property type="term" value="F:GTP binding"/>
    <property type="evidence" value="ECO:0007669"/>
    <property type="project" value="UniProtKB-KW"/>
</dbReference>
<keyword evidence="15" id="KW-0732">Signal</keyword>
<comment type="subunit">
    <text evidence="4">Dimer of alpha and beta chains. A typical microtubule is a hollow water-filled tube with an outer diameter of 25 nm and an inner diameter of 15 nM. Alpha-beta heterodimers associate head-to-tail to form protofilaments running lengthwise along the microtubule wall with the beta-tubulin subunit facing the microtubule plus end conferring a structural polarity. Microtubules usually have 13 protofilaments but different protofilament numbers can be found in some organisms and specialized cells.</text>
</comment>
<organism evidence="17 18">
    <name type="scientific">Branchiostoma lanceolatum</name>
    <name type="common">Common lancelet</name>
    <name type="synonym">Amphioxus lanceolatum</name>
    <dbReference type="NCBI Taxonomy" id="7740"/>
    <lineage>
        <taxon>Eukaryota</taxon>
        <taxon>Metazoa</taxon>
        <taxon>Chordata</taxon>
        <taxon>Cephalochordata</taxon>
        <taxon>Leptocardii</taxon>
        <taxon>Amphioxiformes</taxon>
        <taxon>Branchiostomatidae</taxon>
        <taxon>Branchiostoma</taxon>
    </lineage>
</organism>
<keyword evidence="10" id="KW-0342">GTP-binding</keyword>
<feature type="signal peptide" evidence="15">
    <location>
        <begin position="1"/>
        <end position="18"/>
    </location>
</feature>
<dbReference type="SUPFAM" id="SSF55307">
    <property type="entry name" value="Tubulin C-terminal domain-like"/>
    <property type="match status" value="1"/>
</dbReference>
<evidence type="ECO:0000256" key="15">
    <source>
        <dbReference type="SAM" id="SignalP"/>
    </source>
</evidence>
<comment type="function">
    <text evidence="12">Tubulin is the major constituent of microtubules, a cylinder consisting of laterally associated linear protofilaments composed of alpha- and beta-tubulin heterodimers. Microtubules grow by the addition of GTP-tubulin dimers to the microtubule end, where a stabilizing cap forms. Below the cap, tubulin dimers are in GDP-bound state, owing to GTPase activity of alpha-tubulin.</text>
</comment>
<feature type="coiled-coil region" evidence="13">
    <location>
        <begin position="229"/>
        <end position="263"/>
    </location>
</feature>
<evidence type="ECO:0000256" key="3">
    <source>
        <dbReference type="ARBA" id="ARBA00009636"/>
    </source>
</evidence>
<keyword evidence="13" id="KW-0175">Coiled coil</keyword>
<accession>A0A8K0EH58</accession>
<evidence type="ECO:0000256" key="11">
    <source>
        <dbReference type="ARBA" id="ARBA00023212"/>
    </source>
</evidence>
<dbReference type="FunFam" id="3.30.1330.20:FF:000009">
    <property type="entry name" value="Tubulin beta chain"/>
    <property type="match status" value="1"/>
</dbReference>
<keyword evidence="6" id="KW-0493">Microtubule</keyword>
<dbReference type="InterPro" id="IPR002453">
    <property type="entry name" value="Beta_tubulin"/>
</dbReference>
<feature type="coiled-coil region" evidence="13">
    <location>
        <begin position="120"/>
        <end position="179"/>
    </location>
</feature>
<feature type="region of interest" description="Disordered" evidence="14">
    <location>
        <begin position="573"/>
        <end position="600"/>
    </location>
</feature>
<dbReference type="GO" id="GO:0007017">
    <property type="term" value="P:microtubule-based process"/>
    <property type="evidence" value="ECO:0007669"/>
    <property type="project" value="InterPro"/>
</dbReference>
<proteinExistence type="inferred from homology"/>
<dbReference type="GO" id="GO:0046872">
    <property type="term" value="F:metal ion binding"/>
    <property type="evidence" value="ECO:0007669"/>
    <property type="project" value="UniProtKB-KW"/>
</dbReference>
<evidence type="ECO:0000256" key="7">
    <source>
        <dbReference type="ARBA" id="ARBA00022723"/>
    </source>
</evidence>
<dbReference type="InterPro" id="IPR008280">
    <property type="entry name" value="Tub_FtsZ_C"/>
</dbReference>
<dbReference type="EMBL" id="OV696703">
    <property type="protein sequence ID" value="CAH1250812.1"/>
    <property type="molecule type" value="Genomic_DNA"/>
</dbReference>
<dbReference type="SUPFAM" id="SSF52490">
    <property type="entry name" value="Tubulin nucleotide-binding domain-like"/>
    <property type="match status" value="1"/>
</dbReference>
<dbReference type="GO" id="GO:0005874">
    <property type="term" value="C:microtubule"/>
    <property type="evidence" value="ECO:0007669"/>
    <property type="project" value="UniProtKB-KW"/>
</dbReference>
<dbReference type="InterPro" id="IPR018316">
    <property type="entry name" value="Tubulin/FtsZ_2-layer-sand-dom"/>
</dbReference>
<evidence type="ECO:0000256" key="10">
    <source>
        <dbReference type="ARBA" id="ARBA00023134"/>
    </source>
</evidence>
<protein>
    <submittedName>
        <fullName evidence="17">TUBB4B protein</fullName>
    </submittedName>
</protein>
<keyword evidence="11" id="KW-0206">Cytoskeleton</keyword>
<evidence type="ECO:0000313" key="17">
    <source>
        <dbReference type="EMBL" id="CAH1250812.1"/>
    </source>
</evidence>
<feature type="compositionally biased region" description="Acidic residues" evidence="14">
    <location>
        <begin position="583"/>
        <end position="600"/>
    </location>
</feature>
<keyword evidence="8" id="KW-0547">Nucleotide-binding</keyword>
<dbReference type="GO" id="GO:0003924">
    <property type="term" value="F:GTPase activity"/>
    <property type="evidence" value="ECO:0007669"/>
    <property type="project" value="InterPro"/>
</dbReference>
<dbReference type="PRINTS" id="PR01163">
    <property type="entry name" value="BETATUBULIN"/>
</dbReference>
<feature type="domain" description="Tubulin/FtsZ 2-layer sandwich" evidence="16">
    <location>
        <begin position="456"/>
        <end position="587"/>
    </location>
</feature>
<evidence type="ECO:0000256" key="12">
    <source>
        <dbReference type="ARBA" id="ARBA00034296"/>
    </source>
</evidence>
<dbReference type="Gene3D" id="3.40.50.1440">
    <property type="entry name" value="Tubulin/FtsZ, GTPase domain"/>
    <property type="match status" value="1"/>
</dbReference>
<dbReference type="SMART" id="SM00865">
    <property type="entry name" value="Tubulin_C"/>
    <property type="match status" value="1"/>
</dbReference>
<keyword evidence="7" id="KW-0479">Metal-binding</keyword>
<gene>
    <name evidence="17" type="primary">TUBB4B</name>
    <name evidence="17" type="ORF">BLAG_LOCUS11409</name>
</gene>
<evidence type="ECO:0000313" key="18">
    <source>
        <dbReference type="Proteomes" id="UP000838412"/>
    </source>
</evidence>
<evidence type="ECO:0000256" key="9">
    <source>
        <dbReference type="ARBA" id="ARBA00022842"/>
    </source>
</evidence>
<dbReference type="AlphaFoldDB" id="A0A8K0EH58"/>
<feature type="chain" id="PRO_5035459927" evidence="15">
    <location>
        <begin position="19"/>
        <end position="600"/>
    </location>
</feature>
<evidence type="ECO:0000256" key="6">
    <source>
        <dbReference type="ARBA" id="ARBA00022701"/>
    </source>
</evidence>
<comment type="similarity">
    <text evidence="3">Belongs to the tubulin family.</text>
</comment>
<keyword evidence="18" id="KW-1185">Reference proteome</keyword>
<comment type="subcellular location">
    <subcellularLocation>
        <location evidence="2">Cytoplasm</location>
        <location evidence="2">Cytoskeleton</location>
    </subcellularLocation>
</comment>
<keyword evidence="9" id="KW-0460">Magnesium</keyword>
<evidence type="ECO:0000256" key="5">
    <source>
        <dbReference type="ARBA" id="ARBA00022490"/>
    </source>
</evidence>
<dbReference type="InterPro" id="IPR037103">
    <property type="entry name" value="Tubulin/FtsZ-like_C"/>
</dbReference>
<keyword evidence="5" id="KW-0963">Cytoplasm</keyword>
<comment type="cofactor">
    <cofactor evidence="1">
        <name>Mg(2+)</name>
        <dbReference type="ChEBI" id="CHEBI:18420"/>
    </cofactor>
</comment>
<dbReference type="Gene3D" id="3.30.1330.20">
    <property type="entry name" value="Tubulin/FtsZ, C-terminal domain"/>
    <property type="match status" value="1"/>
</dbReference>
<dbReference type="InterPro" id="IPR036525">
    <property type="entry name" value="Tubulin/FtsZ_GTPase_sf"/>
</dbReference>
<reference evidence="17" key="1">
    <citation type="submission" date="2022-01" db="EMBL/GenBank/DDBJ databases">
        <authorList>
            <person name="Braso-Vives M."/>
        </authorList>
    </citation>
    <scope>NUCLEOTIDE SEQUENCE</scope>
</reference>
<sequence>MAIRHVVWIAVILAVVFAAEGKAIAGKSADKAVSVAKDTKAKQAIEKDQALVKNQYRNPMKKEVKDLEAVKDKLRDSADEAKAFFNNKEMAEKAVKERDMERRVKDDEFFKVKEREMDRKKAREEEMSALKVKAQKKRQESDLMDKQMKPIDKAKVLFKKRVETEEDKLKDMASKMEDQVKSLVGRQLMEKKLSADEDDEFFKVKEREMVKELVAMEKKSIIKKEVKDMKAREEEMSALKVKAQKKRQELDLAERELKLEDLDDVLAKWKKMAEKNPASLEERKQEMDTRLAAIKKKATMEREVDDLKAKKEVLSERDVQAEVFEARDKMDSARKERQEKVKTVSEEVKELVESQRKFTDEVDVLAKWKKMAEKELTKNQLDTGKEIPDTVMQRLLKTPTNGDLKRLRQLVETYIIDNEALYDICFRTLKLTTPTYGDLNHLESAALSGLRFPGQLNADLRKLAVNLIPFPRLHFFMTGFAPLTSRGSQQYRALTVPELTQQMFNAKNMMVAADPRHGRYLTASAMFRDRMPMKEVDEQMLNLQNKNSAFFVEWIPNNVKTVDEPMQKEYLIRASTDTSTDAGVEDDWIEPEEDEDDDLF</sequence>
<dbReference type="Pfam" id="PF03953">
    <property type="entry name" value="Tubulin_C"/>
    <property type="match status" value="1"/>
</dbReference>
<evidence type="ECO:0000256" key="8">
    <source>
        <dbReference type="ARBA" id="ARBA00022741"/>
    </source>
</evidence>
<dbReference type="PANTHER" id="PTHR11588">
    <property type="entry name" value="TUBULIN"/>
    <property type="match status" value="1"/>
</dbReference>
<evidence type="ECO:0000256" key="13">
    <source>
        <dbReference type="SAM" id="Coils"/>
    </source>
</evidence>
<dbReference type="GO" id="GO:0005200">
    <property type="term" value="F:structural constituent of cytoskeleton"/>
    <property type="evidence" value="ECO:0007669"/>
    <property type="project" value="InterPro"/>
</dbReference>
<feature type="coiled-coil region" evidence="13">
    <location>
        <begin position="290"/>
        <end position="336"/>
    </location>
</feature>
<evidence type="ECO:0000256" key="14">
    <source>
        <dbReference type="SAM" id="MobiDB-lite"/>
    </source>
</evidence>
<dbReference type="InterPro" id="IPR000217">
    <property type="entry name" value="Tubulin"/>
</dbReference>